<dbReference type="AlphaFoldDB" id="A0AAD7XL33"/>
<dbReference type="SUPFAM" id="SSF55120">
    <property type="entry name" value="Pseudouridine synthase"/>
    <property type="match status" value="1"/>
</dbReference>
<dbReference type="InterPro" id="IPR001656">
    <property type="entry name" value="PsdUridine_synth_TruD"/>
</dbReference>
<dbReference type="GO" id="GO:0009982">
    <property type="term" value="F:pseudouridine synthase activity"/>
    <property type="evidence" value="ECO:0007669"/>
    <property type="project" value="InterPro"/>
</dbReference>
<keyword evidence="6" id="KW-1185">Reference proteome</keyword>
<dbReference type="GO" id="GO:0005829">
    <property type="term" value="C:cytosol"/>
    <property type="evidence" value="ECO:0007669"/>
    <property type="project" value="TreeGrafter"/>
</dbReference>
<sequence>MTHRSDDDEVLLTSSDGRESKRLKVCPDGFEYMIVFDSLPYATSRCEGLGGRVKERCEDFVVTEVLDVAEDEIRYRDNFHWWFRLRRRGETTREAQTAIQKRLGLGDFRDVGVSGLKDKIAVATQWFSVPGCSVSEEAVRGLEPLEMCRKRCKLRRGTHAANRFEILLRGCEKDMEKANDIARRLGEVGAPNYFGEQRFGRGAKTAIRGARLVSGEKKLRLKNPDHAFAVDAFSSMLFNVWLARQVVGNGTAEDGPLFGNRLEPRPDEAEVLPQNLILGRFPFPGSRRKARVWPRNMEIQEVPEGLRFVFDLEPGAYATSIMREFVKCPAFENHHQVEEEAETTRRTK</sequence>
<name>A0AAD7XL33_9STRA</name>
<feature type="domain" description="TRUD" evidence="4">
    <location>
        <begin position="189"/>
        <end position="348"/>
    </location>
</feature>
<dbReference type="GO" id="GO:0001522">
    <property type="term" value="P:pseudouridine synthesis"/>
    <property type="evidence" value="ECO:0007669"/>
    <property type="project" value="InterPro"/>
</dbReference>
<protein>
    <recommendedName>
        <fullName evidence="4">TRUD domain-containing protein</fullName>
    </recommendedName>
</protein>
<organism evidence="5 6">
    <name type="scientific">Chrysophaeum taylorii</name>
    <dbReference type="NCBI Taxonomy" id="2483200"/>
    <lineage>
        <taxon>Eukaryota</taxon>
        <taxon>Sar</taxon>
        <taxon>Stramenopiles</taxon>
        <taxon>Ochrophyta</taxon>
        <taxon>Pelagophyceae</taxon>
        <taxon>Pelagomonadales</taxon>
        <taxon>Pelagomonadaceae</taxon>
        <taxon>Chrysophaeum</taxon>
    </lineage>
</organism>
<dbReference type="EMBL" id="JAQMWT010000390">
    <property type="protein sequence ID" value="KAJ8602129.1"/>
    <property type="molecule type" value="Genomic_DNA"/>
</dbReference>
<evidence type="ECO:0000256" key="3">
    <source>
        <dbReference type="ARBA" id="ARBA00023235"/>
    </source>
</evidence>
<proteinExistence type="inferred from homology"/>
<dbReference type="InterPro" id="IPR020103">
    <property type="entry name" value="PsdUridine_synth_cat_dom_sf"/>
</dbReference>
<evidence type="ECO:0000313" key="6">
    <source>
        <dbReference type="Proteomes" id="UP001230188"/>
    </source>
</evidence>
<reference evidence="5" key="1">
    <citation type="submission" date="2023-01" db="EMBL/GenBank/DDBJ databases">
        <title>Metagenome sequencing of chrysophaentin producing Chrysophaeum taylorii.</title>
        <authorList>
            <person name="Davison J."/>
            <person name="Bewley C."/>
        </authorList>
    </citation>
    <scope>NUCLEOTIDE SEQUENCE</scope>
    <source>
        <strain evidence="5">NIES-1699</strain>
    </source>
</reference>
<dbReference type="Pfam" id="PF01142">
    <property type="entry name" value="TruD"/>
    <property type="match status" value="2"/>
</dbReference>
<evidence type="ECO:0000313" key="5">
    <source>
        <dbReference type="EMBL" id="KAJ8602129.1"/>
    </source>
</evidence>
<evidence type="ECO:0000256" key="1">
    <source>
        <dbReference type="ARBA" id="ARBA00007953"/>
    </source>
</evidence>
<dbReference type="InterPro" id="IPR011760">
    <property type="entry name" value="PsdUridine_synth_TruD_insert"/>
</dbReference>
<keyword evidence="2" id="KW-0819">tRNA processing</keyword>
<keyword evidence="3" id="KW-0413">Isomerase</keyword>
<dbReference type="GO" id="GO:0003723">
    <property type="term" value="F:RNA binding"/>
    <property type="evidence" value="ECO:0007669"/>
    <property type="project" value="InterPro"/>
</dbReference>
<comment type="caution">
    <text evidence="5">The sequence shown here is derived from an EMBL/GenBank/DDBJ whole genome shotgun (WGS) entry which is preliminary data.</text>
</comment>
<evidence type="ECO:0000256" key="2">
    <source>
        <dbReference type="ARBA" id="ARBA00022694"/>
    </source>
</evidence>
<dbReference type="PANTHER" id="PTHR47811">
    <property type="entry name" value="TRNA PSEUDOURIDINE SYNTHASE D"/>
    <property type="match status" value="1"/>
</dbReference>
<accession>A0AAD7XL33</accession>
<dbReference type="InterPro" id="IPR050170">
    <property type="entry name" value="TruD_pseudoU_synthase"/>
</dbReference>
<evidence type="ECO:0000259" key="4">
    <source>
        <dbReference type="PROSITE" id="PS50984"/>
    </source>
</evidence>
<gene>
    <name evidence="5" type="ORF">CTAYLR_001639</name>
</gene>
<dbReference type="Proteomes" id="UP001230188">
    <property type="component" value="Unassembled WGS sequence"/>
</dbReference>
<dbReference type="GO" id="GO:0008033">
    <property type="term" value="P:tRNA processing"/>
    <property type="evidence" value="ECO:0007669"/>
    <property type="project" value="UniProtKB-KW"/>
</dbReference>
<dbReference type="PROSITE" id="PS50984">
    <property type="entry name" value="TRUD"/>
    <property type="match status" value="1"/>
</dbReference>
<dbReference type="PANTHER" id="PTHR47811:SF1">
    <property type="entry name" value="TRNA PSEUDOURIDINE SYNTHASE D"/>
    <property type="match status" value="1"/>
</dbReference>
<dbReference type="Gene3D" id="3.30.2350.20">
    <property type="entry name" value="TruD, catalytic domain"/>
    <property type="match status" value="2"/>
</dbReference>
<comment type="similarity">
    <text evidence="1">Belongs to the pseudouridine synthase TruD family.</text>
</comment>
<dbReference type="InterPro" id="IPR042214">
    <property type="entry name" value="TruD_catalytic"/>
</dbReference>